<evidence type="ECO:0000259" key="9">
    <source>
        <dbReference type="PROSITE" id="PS51312"/>
    </source>
</evidence>
<dbReference type="SUPFAM" id="SSF54495">
    <property type="entry name" value="UBC-like"/>
    <property type="match status" value="1"/>
</dbReference>
<dbReference type="InterPro" id="IPR016135">
    <property type="entry name" value="UBQ-conjugating_enzyme/RWD"/>
</dbReference>
<evidence type="ECO:0000313" key="12">
    <source>
        <dbReference type="Proteomes" id="UP001314263"/>
    </source>
</evidence>
<evidence type="ECO:0000256" key="8">
    <source>
        <dbReference type="SAM" id="MobiDB-lite"/>
    </source>
</evidence>
<evidence type="ECO:0000256" key="6">
    <source>
        <dbReference type="ARBA" id="ARBA00023054"/>
    </source>
</evidence>
<keyword evidence="6" id="KW-0175">Coiled coil</keyword>
<feature type="compositionally biased region" description="Polar residues" evidence="8">
    <location>
        <begin position="396"/>
        <end position="413"/>
    </location>
</feature>
<evidence type="ECO:0000256" key="1">
    <source>
        <dbReference type="ARBA" id="ARBA00004177"/>
    </source>
</evidence>
<evidence type="ECO:0000313" key="11">
    <source>
        <dbReference type="EMBL" id="CAK0783831.1"/>
    </source>
</evidence>
<evidence type="ECO:0000256" key="7">
    <source>
        <dbReference type="PROSITE-ProRule" id="PRU00644"/>
    </source>
</evidence>
<keyword evidence="12" id="KW-1185">Reference proteome</keyword>
<dbReference type="AlphaFoldDB" id="A0AAV1IAS9"/>
<evidence type="ECO:0000259" key="10">
    <source>
        <dbReference type="PROSITE" id="PS51322"/>
    </source>
</evidence>
<dbReference type="PANTHER" id="PTHR23306:SF3">
    <property type="entry name" value="TUMOR SUPPRESSOR PROTEIN 101"/>
    <property type="match status" value="1"/>
</dbReference>
<comment type="subcellular location">
    <subcellularLocation>
        <location evidence="1">Endosome</location>
    </subcellularLocation>
</comment>
<dbReference type="CDD" id="cd11685">
    <property type="entry name" value="UEV_TSG101-like"/>
    <property type="match status" value="1"/>
</dbReference>
<dbReference type="GO" id="GO:0043130">
    <property type="term" value="F:ubiquitin binding"/>
    <property type="evidence" value="ECO:0007669"/>
    <property type="project" value="TreeGrafter"/>
</dbReference>
<dbReference type="InterPro" id="IPR008883">
    <property type="entry name" value="UEV_N"/>
</dbReference>
<dbReference type="PROSITE" id="PS51312">
    <property type="entry name" value="SB"/>
    <property type="match status" value="1"/>
</dbReference>
<feature type="compositionally biased region" description="Polar residues" evidence="8">
    <location>
        <begin position="179"/>
        <end position="189"/>
    </location>
</feature>
<dbReference type="Gene3D" id="6.10.140.820">
    <property type="match status" value="1"/>
</dbReference>
<dbReference type="GO" id="GO:0000813">
    <property type="term" value="C:ESCRT I complex"/>
    <property type="evidence" value="ECO:0007669"/>
    <property type="project" value="TreeGrafter"/>
</dbReference>
<keyword evidence="3 7" id="KW-0813">Transport</keyword>
<protein>
    <submittedName>
        <fullName evidence="11">Uncharacterized protein</fullName>
    </submittedName>
</protein>
<evidence type="ECO:0000256" key="5">
    <source>
        <dbReference type="ARBA" id="ARBA00022927"/>
    </source>
</evidence>
<dbReference type="PROSITE" id="PS51322">
    <property type="entry name" value="UEV"/>
    <property type="match status" value="1"/>
</dbReference>
<feature type="region of interest" description="Disordered" evidence="8">
    <location>
        <begin position="392"/>
        <end position="422"/>
    </location>
</feature>
<feature type="domain" description="SB" evidence="9">
    <location>
        <begin position="325"/>
        <end position="393"/>
    </location>
</feature>
<evidence type="ECO:0000256" key="3">
    <source>
        <dbReference type="ARBA" id="ARBA00022448"/>
    </source>
</evidence>
<reference evidence="11 12" key="1">
    <citation type="submission" date="2023-10" db="EMBL/GenBank/DDBJ databases">
        <authorList>
            <person name="Maclean D."/>
            <person name="Macfadyen A."/>
        </authorList>
    </citation>
    <scope>NUCLEOTIDE SEQUENCE [LARGE SCALE GENOMIC DNA]</scope>
</reference>
<keyword evidence="4" id="KW-0967">Endosome</keyword>
<comment type="caution">
    <text evidence="11">The sequence shown here is derived from an EMBL/GenBank/DDBJ whole genome shotgun (WGS) entry which is preliminary data.</text>
</comment>
<sequence length="439" mass="47867">MAPADWLDEQLGGRGANKLPYRSDAKPVVRQHLLDLVTDFPSLILRSQQYTHTNGAQVPLLMAEGTIPMYYQGVKYNIPVQVWLPEAYARQPPIMYVVPTSTMIIKPSHSFVDASGVVSSPYVRNWMYGRSNLVDMAQDTSIQFGQDPPLFSKPPGWKPPAAAQRPQDTFQAHNPIHSPGNTHTASQPGSIWGGAVAALGGNRPTQQSPPHTPPPAAAQPENLEEVFRKAAREQLKARVQGSLTRANVAATADMDRLLEQQAELTQRDREVSAGVDSVQAERHALEACVLEMAGKSAALERWLADNEKKAVTGDIDPDTAIVPADVLSKQALNGQAEDLAMEDTLYALEKAMQAGSLTPDVYIKQVRNLCGRQFMVRALGKKIADRQNQLKRAYQNAPQQAQQTGPRTGSTPGPSHVQMPQGDSWVSLGILSNPLTQAQ</sequence>
<keyword evidence="5 7" id="KW-0653">Protein transport</keyword>
<evidence type="ECO:0000256" key="4">
    <source>
        <dbReference type="ARBA" id="ARBA00022753"/>
    </source>
</evidence>
<dbReference type="InterPro" id="IPR017916">
    <property type="entry name" value="SB_dom"/>
</dbReference>
<dbReference type="EMBL" id="CAUYUE010000009">
    <property type="protein sequence ID" value="CAK0783831.1"/>
    <property type="molecule type" value="Genomic_DNA"/>
</dbReference>
<dbReference type="GO" id="GO:0015031">
    <property type="term" value="P:protein transport"/>
    <property type="evidence" value="ECO:0007669"/>
    <property type="project" value="UniProtKB-UniRule"/>
</dbReference>
<accession>A0AAV1IAS9</accession>
<gene>
    <name evidence="11" type="ORF">CVIRNUC_007031</name>
</gene>
<feature type="region of interest" description="Disordered" evidence="8">
    <location>
        <begin position="144"/>
        <end position="219"/>
    </location>
</feature>
<dbReference type="GO" id="GO:0008333">
    <property type="term" value="P:endosome to lysosome transport"/>
    <property type="evidence" value="ECO:0007669"/>
    <property type="project" value="TreeGrafter"/>
</dbReference>
<dbReference type="SUPFAM" id="SSF140111">
    <property type="entry name" value="Endosomal sorting complex assembly domain"/>
    <property type="match status" value="1"/>
</dbReference>
<feature type="domain" description="UEV" evidence="10">
    <location>
        <begin position="10"/>
        <end position="154"/>
    </location>
</feature>
<dbReference type="InterPro" id="IPR037202">
    <property type="entry name" value="ESCRT_assembly_dom"/>
</dbReference>
<dbReference type="Pfam" id="PF05743">
    <property type="entry name" value="UEV"/>
    <property type="match status" value="1"/>
</dbReference>
<evidence type="ECO:0000256" key="2">
    <source>
        <dbReference type="ARBA" id="ARBA00009594"/>
    </source>
</evidence>
<dbReference type="Pfam" id="PF09454">
    <property type="entry name" value="Vps23_core"/>
    <property type="match status" value="1"/>
</dbReference>
<comment type="similarity">
    <text evidence="2">Belongs to the ubiquitin-conjugating enzyme family. UEV subfamily.</text>
</comment>
<dbReference type="Gene3D" id="3.10.110.10">
    <property type="entry name" value="Ubiquitin Conjugating Enzyme"/>
    <property type="match status" value="1"/>
</dbReference>
<dbReference type="InterPro" id="IPR052070">
    <property type="entry name" value="ESCRT-I_UEV_domain"/>
</dbReference>
<proteinExistence type="inferred from homology"/>
<dbReference type="PANTHER" id="PTHR23306">
    <property type="entry name" value="TUMOR SUSCEPTIBILITY GENE 101 PROTEIN-RELATED"/>
    <property type="match status" value="1"/>
</dbReference>
<organism evidence="11 12">
    <name type="scientific">Coccomyxa viridis</name>
    <dbReference type="NCBI Taxonomy" id="1274662"/>
    <lineage>
        <taxon>Eukaryota</taxon>
        <taxon>Viridiplantae</taxon>
        <taxon>Chlorophyta</taxon>
        <taxon>core chlorophytes</taxon>
        <taxon>Trebouxiophyceae</taxon>
        <taxon>Trebouxiophyceae incertae sedis</taxon>
        <taxon>Coccomyxaceae</taxon>
        <taxon>Coccomyxa</taxon>
    </lineage>
</organism>
<dbReference type="Proteomes" id="UP001314263">
    <property type="component" value="Unassembled WGS sequence"/>
</dbReference>
<name>A0AAV1IAS9_9CHLO</name>